<sequence length="152" mass="16486">MKKLLGLAAVCVSFLACTGSSSSSGGKQTADTVAVGGETAHTDNAHNSQNSLDWPGTYEATLPCADCPGIKTSIVINQDETFQIHSEYLERDLKTEDSGKIMWHDNGSVIHLMGKDTNLKLKVGENQLFQLDQEGKIIEGELASHYIYKKKA</sequence>
<keyword evidence="3" id="KW-1185">Reference proteome</keyword>
<dbReference type="Gene3D" id="2.40.128.640">
    <property type="match status" value="1"/>
</dbReference>
<dbReference type="OrthoDB" id="5348860at2"/>
<evidence type="ECO:0000313" key="3">
    <source>
        <dbReference type="Proteomes" id="UP000294752"/>
    </source>
</evidence>
<dbReference type="RefSeq" id="WP_133641723.1">
    <property type="nucleotide sequence ID" value="NZ_SNZV01000009.1"/>
</dbReference>
<proteinExistence type="predicted"/>
<dbReference type="Pfam" id="PF04170">
    <property type="entry name" value="NlpE"/>
    <property type="match status" value="1"/>
</dbReference>
<protein>
    <submittedName>
        <fullName evidence="2">Putative lipoprotein NlpE involved in copper resistance</fullName>
    </submittedName>
</protein>
<keyword evidence="1" id="KW-0732">Signal</keyword>
<reference evidence="2 3" key="1">
    <citation type="submission" date="2019-03" db="EMBL/GenBank/DDBJ databases">
        <title>Genomic Encyclopedia of Type Strains, Phase III (KMG-III): the genomes of soil and plant-associated and newly described type strains.</title>
        <authorList>
            <person name="Whitman W."/>
        </authorList>
    </citation>
    <scope>NUCLEOTIDE SEQUENCE [LARGE SCALE GENOMIC DNA]</scope>
    <source>
        <strain evidence="2 3">CGMCC 1.12801</strain>
    </source>
</reference>
<dbReference type="InterPro" id="IPR007298">
    <property type="entry name" value="Cu-R_lipoprotein_NlpE"/>
</dbReference>
<name>A0A4R7CSZ6_9SPHI</name>
<dbReference type="EMBL" id="SNZV01000009">
    <property type="protein sequence ID" value="TDS10392.1"/>
    <property type="molecule type" value="Genomic_DNA"/>
</dbReference>
<evidence type="ECO:0000313" key="2">
    <source>
        <dbReference type="EMBL" id="TDS10392.1"/>
    </source>
</evidence>
<organism evidence="2 3">
    <name type="scientific">Sphingobacterium paludis</name>
    <dbReference type="NCBI Taxonomy" id="1476465"/>
    <lineage>
        <taxon>Bacteria</taxon>
        <taxon>Pseudomonadati</taxon>
        <taxon>Bacteroidota</taxon>
        <taxon>Sphingobacteriia</taxon>
        <taxon>Sphingobacteriales</taxon>
        <taxon>Sphingobacteriaceae</taxon>
        <taxon>Sphingobacterium</taxon>
    </lineage>
</organism>
<dbReference type="Proteomes" id="UP000294752">
    <property type="component" value="Unassembled WGS sequence"/>
</dbReference>
<accession>A0A4R7CSZ6</accession>
<dbReference type="AlphaFoldDB" id="A0A4R7CSZ6"/>
<feature type="chain" id="PRO_5020452428" evidence="1">
    <location>
        <begin position="23"/>
        <end position="152"/>
    </location>
</feature>
<feature type="signal peptide" evidence="1">
    <location>
        <begin position="1"/>
        <end position="22"/>
    </location>
</feature>
<comment type="caution">
    <text evidence="2">The sequence shown here is derived from an EMBL/GenBank/DDBJ whole genome shotgun (WGS) entry which is preliminary data.</text>
</comment>
<gene>
    <name evidence="2" type="ORF">B0I21_109157</name>
</gene>
<evidence type="ECO:0000256" key="1">
    <source>
        <dbReference type="SAM" id="SignalP"/>
    </source>
</evidence>
<keyword evidence="2" id="KW-0449">Lipoprotein</keyword>
<dbReference type="PROSITE" id="PS51257">
    <property type="entry name" value="PROKAR_LIPOPROTEIN"/>
    <property type="match status" value="1"/>
</dbReference>